<keyword evidence="5" id="KW-1185">Reference proteome</keyword>
<evidence type="ECO:0000256" key="1">
    <source>
        <dbReference type="ARBA" id="ARBA00033738"/>
    </source>
</evidence>
<gene>
    <name evidence="4" type="ORF">DIC75_11215</name>
</gene>
<dbReference type="InterPro" id="IPR051429">
    <property type="entry name" value="Encapsulin_nc"/>
</dbReference>
<evidence type="ECO:0000313" key="4">
    <source>
        <dbReference type="EMBL" id="MCM2466864.1"/>
    </source>
</evidence>
<reference evidence="4 5" key="1">
    <citation type="submission" date="2018-05" db="EMBL/GenBank/DDBJ databases">
        <title>Isolation and characterization of genus Methanoculleus species and their viruses from deep sea marine sediment offshore southwestern Taiwan.</title>
        <authorList>
            <person name="Wei W.-H."/>
            <person name="Chen W.-C."/>
            <person name="Lai M.-C."/>
            <person name="Chen S.-C."/>
        </authorList>
    </citation>
    <scope>NUCLEOTIDE SEQUENCE [LARGE SCALE GENOMIC DNA]</scope>
    <source>
        <strain evidence="4 5">CWC-02</strain>
    </source>
</reference>
<dbReference type="CDD" id="cd00657">
    <property type="entry name" value="Ferritin_like"/>
    <property type="match status" value="1"/>
</dbReference>
<keyword evidence="2" id="KW-1284">Encapsulin nanocompartment</keyword>
<accession>A0ABD4TIT8</accession>
<comment type="caution">
    <text evidence="4">The sequence shown here is derived from an EMBL/GenBank/DDBJ whole genome shotgun (WGS) entry which is preliminary data.</text>
</comment>
<organism evidence="4 5">
    <name type="scientific">Methanoculleus oceani</name>
    <dbReference type="NCBI Taxonomy" id="2184756"/>
    <lineage>
        <taxon>Archaea</taxon>
        <taxon>Methanobacteriati</taxon>
        <taxon>Methanobacteriota</taxon>
        <taxon>Stenosarchaea group</taxon>
        <taxon>Methanomicrobia</taxon>
        <taxon>Methanomicrobiales</taxon>
        <taxon>Methanomicrobiaceae</taxon>
        <taxon>Methanoculleus</taxon>
    </lineage>
</organism>
<feature type="domain" description="Rubrerythrin diiron-binding" evidence="3">
    <location>
        <begin position="27"/>
        <end position="89"/>
    </location>
</feature>
<dbReference type="Proteomes" id="UP001523230">
    <property type="component" value="Unassembled WGS sequence"/>
</dbReference>
<name>A0ABD4TIT8_9EURY</name>
<dbReference type="PANTHER" id="PTHR37165:SF1">
    <property type="entry name" value="TYPE 1 ENCAPSULIN SHELL PROTEIN"/>
    <property type="match status" value="1"/>
</dbReference>
<dbReference type="EMBL" id="QFDM01000003">
    <property type="protein sequence ID" value="MCM2466864.1"/>
    <property type="molecule type" value="Genomic_DNA"/>
</dbReference>
<dbReference type="InterPro" id="IPR003251">
    <property type="entry name" value="Rr_diiron-bd_dom"/>
</dbReference>
<dbReference type="GO" id="GO:0140737">
    <property type="term" value="C:encapsulin nanocompartment"/>
    <property type="evidence" value="ECO:0007669"/>
    <property type="project" value="UniProtKB-SubCell"/>
</dbReference>
<dbReference type="SUPFAM" id="SSF47240">
    <property type="entry name" value="Ferritin-like"/>
    <property type="match status" value="1"/>
</dbReference>
<proteinExistence type="predicted"/>
<evidence type="ECO:0000259" key="3">
    <source>
        <dbReference type="Pfam" id="PF02915"/>
    </source>
</evidence>
<dbReference type="PANTHER" id="PTHR37165">
    <property type="entry name" value="PEPTIDASE U56 FAMILY"/>
    <property type="match status" value="1"/>
</dbReference>
<dbReference type="Gene3D" id="6.10.140.1960">
    <property type="match status" value="1"/>
</dbReference>
<evidence type="ECO:0000256" key="2">
    <source>
        <dbReference type="ARBA" id="ARBA00033787"/>
    </source>
</evidence>
<comment type="subcellular location">
    <subcellularLocation>
        <location evidence="1">Encapsulin nanocompartment</location>
    </subcellularLocation>
</comment>
<dbReference type="Pfam" id="PF02915">
    <property type="entry name" value="Rubrerythrin"/>
    <property type="match status" value="1"/>
</dbReference>
<evidence type="ECO:0000313" key="5">
    <source>
        <dbReference type="Proteomes" id="UP001523230"/>
    </source>
</evidence>
<sequence length="103" mass="12091">MPEFAQPFAGNNIDRMMSHNELIRAVRYTIAAEFEAIQLYNQMADATDNELAREVLRDIADEEKVHVGEFYRLLIELDPREKEFYQRGAEEVEEEIEKLRAKA</sequence>
<protein>
    <submittedName>
        <fullName evidence="4">Rubrerythrin</fullName>
    </submittedName>
</protein>
<dbReference type="AlphaFoldDB" id="A0ABD4TIT8"/>
<dbReference type="RefSeq" id="WP_250988134.1">
    <property type="nucleotide sequence ID" value="NZ_QFDM01000003.1"/>
</dbReference>
<dbReference type="InterPro" id="IPR009078">
    <property type="entry name" value="Ferritin-like_SF"/>
</dbReference>